<gene>
    <name evidence="2" type="ORF">RSOLAG1IB_02251</name>
</gene>
<feature type="compositionally biased region" description="Polar residues" evidence="1">
    <location>
        <begin position="81"/>
        <end position="94"/>
    </location>
</feature>
<accession>A0A0B7FIP6</accession>
<protein>
    <submittedName>
        <fullName evidence="2">Uncharacterized protein</fullName>
    </submittedName>
</protein>
<evidence type="ECO:0000313" key="3">
    <source>
        <dbReference type="Proteomes" id="UP000059188"/>
    </source>
</evidence>
<dbReference type="EMBL" id="LN679102">
    <property type="protein sequence ID" value="CEL57510.1"/>
    <property type="molecule type" value="Genomic_DNA"/>
</dbReference>
<dbReference type="Proteomes" id="UP000059188">
    <property type="component" value="Unassembled WGS sequence"/>
</dbReference>
<evidence type="ECO:0000313" key="2">
    <source>
        <dbReference type="EMBL" id="CEL57510.1"/>
    </source>
</evidence>
<name>A0A0B7FIP6_THACB</name>
<proteinExistence type="predicted"/>
<feature type="region of interest" description="Disordered" evidence="1">
    <location>
        <begin position="73"/>
        <end position="109"/>
    </location>
</feature>
<organism evidence="2 3">
    <name type="scientific">Thanatephorus cucumeris (strain AG1-IB / isolate 7/3/14)</name>
    <name type="common">Lettuce bottom rot fungus</name>
    <name type="synonym">Rhizoctonia solani</name>
    <dbReference type="NCBI Taxonomy" id="1108050"/>
    <lineage>
        <taxon>Eukaryota</taxon>
        <taxon>Fungi</taxon>
        <taxon>Dikarya</taxon>
        <taxon>Basidiomycota</taxon>
        <taxon>Agaricomycotina</taxon>
        <taxon>Agaricomycetes</taxon>
        <taxon>Cantharellales</taxon>
        <taxon>Ceratobasidiaceae</taxon>
        <taxon>Rhizoctonia</taxon>
        <taxon>Rhizoctonia solani AG-1</taxon>
    </lineage>
</organism>
<keyword evidence="3" id="KW-1185">Reference proteome</keyword>
<evidence type="ECO:0000256" key="1">
    <source>
        <dbReference type="SAM" id="MobiDB-lite"/>
    </source>
</evidence>
<reference evidence="2 3" key="1">
    <citation type="submission" date="2014-11" db="EMBL/GenBank/DDBJ databases">
        <authorList>
            <person name="Wibberg Daniel"/>
        </authorList>
    </citation>
    <scope>NUCLEOTIDE SEQUENCE [LARGE SCALE GENOMIC DNA]</scope>
    <source>
        <strain evidence="2">Rhizoctonia solani AG1-IB 7/3/14</strain>
    </source>
</reference>
<dbReference type="AlphaFoldDB" id="A0A0B7FIP6"/>
<sequence length="170" mass="18562">MYESSLDGLRMLYAPRGRGLTHTHLPWCICSGQVGYLNVLADSPQTTFELLIRTEPVAATDGPDKLVTMSMAAPPSRHRSISSSVPHRQASVSGRQAPVTPSADPRYPTTTVRVTSSDHLLPTDPHAATLYPAALGTIRDLIHSPVPTRRVRALILQVTQLEQQHNTQPD</sequence>